<evidence type="ECO:0000256" key="4">
    <source>
        <dbReference type="RuleBase" id="RU361169"/>
    </source>
</evidence>
<name>A0A938WM01_9BACT</name>
<comment type="similarity">
    <text evidence="1 4">Belongs to the glycosyl hydrolase 28 family.</text>
</comment>
<dbReference type="Pfam" id="PF00295">
    <property type="entry name" value="Glyco_hydro_28"/>
    <property type="match status" value="1"/>
</dbReference>
<feature type="chain" id="PRO_5037579821" evidence="5">
    <location>
        <begin position="28"/>
        <end position="514"/>
    </location>
</feature>
<dbReference type="SUPFAM" id="SSF51126">
    <property type="entry name" value="Pectin lyase-like"/>
    <property type="match status" value="1"/>
</dbReference>
<evidence type="ECO:0000313" key="7">
    <source>
        <dbReference type="Proteomes" id="UP000764045"/>
    </source>
</evidence>
<dbReference type="PANTHER" id="PTHR31339:SF9">
    <property type="entry name" value="PLASMIN AND FIBRONECTIN-BINDING PROTEIN A"/>
    <property type="match status" value="1"/>
</dbReference>
<dbReference type="GO" id="GO:0005975">
    <property type="term" value="P:carbohydrate metabolic process"/>
    <property type="evidence" value="ECO:0007669"/>
    <property type="project" value="InterPro"/>
</dbReference>
<dbReference type="Proteomes" id="UP000764045">
    <property type="component" value="Unassembled WGS sequence"/>
</dbReference>
<keyword evidence="7" id="KW-1185">Reference proteome</keyword>
<evidence type="ECO:0000256" key="2">
    <source>
        <dbReference type="ARBA" id="ARBA00022801"/>
    </source>
</evidence>
<dbReference type="InterPro" id="IPR012334">
    <property type="entry name" value="Pectin_lyas_fold"/>
</dbReference>
<comment type="caution">
    <text evidence="6">The sequence shown here is derived from an EMBL/GenBank/DDBJ whole genome shotgun (WGS) entry which is preliminary data.</text>
</comment>
<keyword evidence="2 4" id="KW-0378">Hydrolase</keyword>
<dbReference type="GO" id="GO:0004650">
    <property type="term" value="F:polygalacturonase activity"/>
    <property type="evidence" value="ECO:0007669"/>
    <property type="project" value="InterPro"/>
</dbReference>
<accession>A0A938WM01</accession>
<gene>
    <name evidence="6" type="ORF">H6B30_11600</name>
</gene>
<keyword evidence="5" id="KW-0732">Signal</keyword>
<evidence type="ECO:0000256" key="1">
    <source>
        <dbReference type="ARBA" id="ARBA00008834"/>
    </source>
</evidence>
<evidence type="ECO:0000313" key="6">
    <source>
        <dbReference type="EMBL" id="MBM6662386.1"/>
    </source>
</evidence>
<dbReference type="InterPro" id="IPR000743">
    <property type="entry name" value="Glyco_hydro_28"/>
</dbReference>
<keyword evidence="3 4" id="KW-0326">Glycosidase</keyword>
<dbReference type="Gene3D" id="2.160.20.10">
    <property type="entry name" value="Single-stranded right-handed beta-helix, Pectin lyase-like"/>
    <property type="match status" value="1"/>
</dbReference>
<reference evidence="6 7" key="1">
    <citation type="journal article" date="2021" name="Sci. Rep.">
        <title>The distribution of antibiotic resistance genes in chicken gut microbiota commensals.</title>
        <authorList>
            <person name="Juricova H."/>
            <person name="Matiasovicova J."/>
            <person name="Kubasova T."/>
            <person name="Cejkova D."/>
            <person name="Rychlik I."/>
        </authorList>
    </citation>
    <scope>NUCLEOTIDE SEQUENCE [LARGE SCALE GENOMIC DNA]</scope>
    <source>
        <strain evidence="6 7">An819</strain>
    </source>
</reference>
<dbReference type="InterPro" id="IPR011050">
    <property type="entry name" value="Pectin_lyase_fold/virulence"/>
</dbReference>
<dbReference type="PROSITE" id="PS00502">
    <property type="entry name" value="POLYGALACTURONASE"/>
    <property type="match status" value="1"/>
</dbReference>
<proteinExistence type="inferred from homology"/>
<feature type="signal peptide" evidence="5">
    <location>
        <begin position="1"/>
        <end position="27"/>
    </location>
</feature>
<dbReference type="PANTHER" id="PTHR31339">
    <property type="entry name" value="PECTIN LYASE-RELATED"/>
    <property type="match status" value="1"/>
</dbReference>
<organism evidence="6 7">
    <name type="scientific">Marseilla massiliensis</name>
    <dbReference type="NCBI Taxonomy" id="1841864"/>
    <lineage>
        <taxon>Bacteria</taxon>
        <taxon>Pseudomonadati</taxon>
        <taxon>Bacteroidota</taxon>
        <taxon>Bacteroidia</taxon>
        <taxon>Bacteroidales</taxon>
        <taxon>Prevotellaceae</taxon>
        <taxon>Marseilla</taxon>
    </lineage>
</organism>
<dbReference type="RefSeq" id="WP_205110765.1">
    <property type="nucleotide sequence ID" value="NZ_JACJJL010000020.1"/>
</dbReference>
<evidence type="ECO:0000256" key="5">
    <source>
        <dbReference type="SAM" id="SignalP"/>
    </source>
</evidence>
<dbReference type="InterPro" id="IPR051801">
    <property type="entry name" value="GH28_Enzymes"/>
</dbReference>
<dbReference type="EMBL" id="JACJJL010000020">
    <property type="protein sequence ID" value="MBM6662386.1"/>
    <property type="molecule type" value="Genomic_DNA"/>
</dbReference>
<dbReference type="SMART" id="SM00710">
    <property type="entry name" value="PbH1"/>
    <property type="match status" value="6"/>
</dbReference>
<dbReference type="InterPro" id="IPR006626">
    <property type="entry name" value="PbH1"/>
</dbReference>
<evidence type="ECO:0000256" key="3">
    <source>
        <dbReference type="ARBA" id="ARBA00023295"/>
    </source>
</evidence>
<dbReference type="AlphaFoldDB" id="A0A938WM01"/>
<sequence>MMNRITRMVAMATVGLASLLTATAQKADGAATDYNDLPFEMRAVAEPKIPDYEVRLTDFGGVADGTTMNTEAFRKAIAALAQRGGGRLTVARGVWLTGPIELKSNTELHLEEGALVLFSPNRADYPLVDSYFEGVRMRRCMSPLTAVNAENIAITGTGVFNGNGQSWRPVKRGKMTDGQWKALCKGGALNKKGDVWYPTEQIRDIDADRDKYYQRAYSENTDEAWQELHDYLRPALLSFIGCKRVLLEDATFENSPAWNVHPLMCEDLTVRNVTIRNPWYSQNGDGLDIESCSNVVVTGCSFDVGDDAMCIKSGRDEEGRKRAMPTQNVVIRDCRVYHGHGGFVIGSEMSGGARNIMVDNCLFIGTDTGLRFKSTRGRGGTVEDIFIRNIGMADIPGDAITFDLYYGGKAPLEVAGKGGNQTAAPIPAVDETTPSFRNISVEGVTCNGAKRAIYMNGLPEMPIKDIKISRSTFKAQEGAILNYTDGLTLDGVKITAADGKAIKKYNNVTNLTVK</sequence>
<protein>
    <submittedName>
        <fullName evidence="6">Glycoside hydrolase family 28 protein</fullName>
    </submittedName>
</protein>